<dbReference type="AlphaFoldDB" id="A0A9N9JDT2"/>
<keyword evidence="2" id="KW-1185">Reference proteome</keyword>
<name>A0A9N9JDT2_9GLOM</name>
<accession>A0A9N9JDT2</accession>
<proteinExistence type="predicted"/>
<sequence length="48" mass="5417">MYSSLRPVDLLDQKQFFDLHLILDNKLKKLAEVGKGINKGSSALTIEE</sequence>
<comment type="caution">
    <text evidence="1">The sequence shown here is derived from an EMBL/GenBank/DDBJ whole genome shotgun (WGS) entry which is preliminary data.</text>
</comment>
<feature type="non-terminal residue" evidence="1">
    <location>
        <position position="48"/>
    </location>
</feature>
<reference evidence="1" key="1">
    <citation type="submission" date="2021-06" db="EMBL/GenBank/DDBJ databases">
        <authorList>
            <person name="Kallberg Y."/>
            <person name="Tangrot J."/>
            <person name="Rosling A."/>
        </authorList>
    </citation>
    <scope>NUCLEOTIDE SEQUENCE</scope>
    <source>
        <strain evidence="1">UK204</strain>
    </source>
</reference>
<dbReference type="EMBL" id="CAJVPQ010030015">
    <property type="protein sequence ID" value="CAG8776007.1"/>
    <property type="molecule type" value="Genomic_DNA"/>
</dbReference>
<evidence type="ECO:0000313" key="2">
    <source>
        <dbReference type="Proteomes" id="UP000789570"/>
    </source>
</evidence>
<gene>
    <name evidence="1" type="ORF">FCALED_LOCUS17830</name>
</gene>
<dbReference type="Proteomes" id="UP000789570">
    <property type="component" value="Unassembled WGS sequence"/>
</dbReference>
<evidence type="ECO:0000313" key="1">
    <source>
        <dbReference type="EMBL" id="CAG8776007.1"/>
    </source>
</evidence>
<dbReference type="OrthoDB" id="2441989at2759"/>
<organism evidence="1 2">
    <name type="scientific">Funneliformis caledonium</name>
    <dbReference type="NCBI Taxonomy" id="1117310"/>
    <lineage>
        <taxon>Eukaryota</taxon>
        <taxon>Fungi</taxon>
        <taxon>Fungi incertae sedis</taxon>
        <taxon>Mucoromycota</taxon>
        <taxon>Glomeromycotina</taxon>
        <taxon>Glomeromycetes</taxon>
        <taxon>Glomerales</taxon>
        <taxon>Glomeraceae</taxon>
        <taxon>Funneliformis</taxon>
    </lineage>
</organism>
<protein>
    <submittedName>
        <fullName evidence="1">13250_t:CDS:1</fullName>
    </submittedName>
</protein>